<accession>A0ABD0LIU5</accession>
<evidence type="ECO:0000313" key="2">
    <source>
        <dbReference type="Proteomes" id="UP001519460"/>
    </source>
</evidence>
<sequence>MLATSVLPNGMCWQKIRQGRQYPPADLTRKKLFTAGKLVNESGAINRHPQGRCLLAKSSSLQVEAYADDGNGSANGITVSTCTVTARSGASGSIAGPLQPLTVPRVRASFPSVTNCVTKAVILCHWR</sequence>
<proteinExistence type="predicted"/>
<reference evidence="1 2" key="1">
    <citation type="journal article" date="2023" name="Sci. Data">
        <title>Genome assembly of the Korean intertidal mud-creeper Batillaria attramentaria.</title>
        <authorList>
            <person name="Patra A.K."/>
            <person name="Ho P.T."/>
            <person name="Jun S."/>
            <person name="Lee S.J."/>
            <person name="Kim Y."/>
            <person name="Won Y.J."/>
        </authorList>
    </citation>
    <scope>NUCLEOTIDE SEQUENCE [LARGE SCALE GENOMIC DNA]</scope>
    <source>
        <strain evidence="1">Wonlab-2016</strain>
    </source>
</reference>
<organism evidence="1 2">
    <name type="scientific">Batillaria attramentaria</name>
    <dbReference type="NCBI Taxonomy" id="370345"/>
    <lineage>
        <taxon>Eukaryota</taxon>
        <taxon>Metazoa</taxon>
        <taxon>Spiralia</taxon>
        <taxon>Lophotrochozoa</taxon>
        <taxon>Mollusca</taxon>
        <taxon>Gastropoda</taxon>
        <taxon>Caenogastropoda</taxon>
        <taxon>Sorbeoconcha</taxon>
        <taxon>Cerithioidea</taxon>
        <taxon>Batillariidae</taxon>
        <taxon>Batillaria</taxon>
    </lineage>
</organism>
<name>A0ABD0LIU5_9CAEN</name>
<dbReference type="Proteomes" id="UP001519460">
    <property type="component" value="Unassembled WGS sequence"/>
</dbReference>
<keyword evidence="2" id="KW-1185">Reference proteome</keyword>
<dbReference type="AlphaFoldDB" id="A0ABD0LIU5"/>
<dbReference type="EMBL" id="JACVVK020000044">
    <property type="protein sequence ID" value="KAK7499439.1"/>
    <property type="molecule type" value="Genomic_DNA"/>
</dbReference>
<comment type="caution">
    <text evidence="1">The sequence shown here is derived from an EMBL/GenBank/DDBJ whole genome shotgun (WGS) entry which is preliminary data.</text>
</comment>
<protein>
    <submittedName>
        <fullName evidence="1">Uncharacterized protein</fullName>
    </submittedName>
</protein>
<evidence type="ECO:0000313" key="1">
    <source>
        <dbReference type="EMBL" id="KAK7499439.1"/>
    </source>
</evidence>
<gene>
    <name evidence="1" type="ORF">BaRGS_00009414</name>
</gene>